<dbReference type="InterPro" id="IPR036264">
    <property type="entry name" value="Bact_exopeptidase_dim_dom"/>
</dbReference>
<dbReference type="SUPFAM" id="SSF53187">
    <property type="entry name" value="Zn-dependent exopeptidases"/>
    <property type="match status" value="1"/>
</dbReference>
<dbReference type="Pfam" id="PF07687">
    <property type="entry name" value="M20_dimer"/>
    <property type="match status" value="1"/>
</dbReference>
<feature type="binding site" evidence="2">
    <location>
        <position position="110"/>
    </location>
    <ligand>
        <name>Mn(2+)</name>
        <dbReference type="ChEBI" id="CHEBI:29035"/>
        <label>2</label>
    </ligand>
</feature>
<feature type="binding site" evidence="2">
    <location>
        <position position="108"/>
    </location>
    <ligand>
        <name>Mn(2+)</name>
        <dbReference type="ChEBI" id="CHEBI:29035"/>
        <label>2</label>
    </ligand>
</feature>
<proteinExistence type="predicted"/>
<dbReference type="PANTHER" id="PTHR11014">
    <property type="entry name" value="PEPTIDASE M20 FAMILY MEMBER"/>
    <property type="match status" value="1"/>
</dbReference>
<feature type="binding site" evidence="2">
    <location>
        <position position="143"/>
    </location>
    <ligand>
        <name>Mn(2+)</name>
        <dbReference type="ChEBI" id="CHEBI:29035"/>
        <label>2</label>
    </ligand>
</feature>
<dbReference type="RefSeq" id="WP_171248105.1">
    <property type="nucleotide sequence ID" value="NZ_JABFAJ010000024.1"/>
</dbReference>
<gene>
    <name evidence="4" type="ORF">HLI28_13630</name>
</gene>
<dbReference type="AlphaFoldDB" id="A0A849K9X8"/>
<evidence type="ECO:0000259" key="3">
    <source>
        <dbReference type="Pfam" id="PF07687"/>
    </source>
</evidence>
<name>A0A849K9X8_9MICO</name>
<evidence type="ECO:0000313" key="4">
    <source>
        <dbReference type="EMBL" id="NNU28575.1"/>
    </source>
</evidence>
<dbReference type="InterPro" id="IPR017439">
    <property type="entry name" value="Amidohydrolase"/>
</dbReference>
<dbReference type="Gene3D" id="3.40.630.10">
    <property type="entry name" value="Zn peptidases"/>
    <property type="match status" value="1"/>
</dbReference>
<dbReference type="NCBIfam" id="TIGR01891">
    <property type="entry name" value="amidohydrolases"/>
    <property type="match status" value="1"/>
</dbReference>
<evidence type="ECO:0000256" key="1">
    <source>
        <dbReference type="ARBA" id="ARBA00022801"/>
    </source>
</evidence>
<feature type="domain" description="Peptidase M20 dimerisation" evidence="3">
    <location>
        <begin position="192"/>
        <end position="270"/>
    </location>
</feature>
<comment type="cofactor">
    <cofactor evidence="2">
        <name>Mn(2+)</name>
        <dbReference type="ChEBI" id="CHEBI:29035"/>
    </cofactor>
    <text evidence="2">The Mn(2+) ion enhances activity.</text>
</comment>
<dbReference type="EMBL" id="JABFAJ010000024">
    <property type="protein sequence ID" value="NNU28575.1"/>
    <property type="molecule type" value="Genomic_DNA"/>
</dbReference>
<dbReference type="GO" id="GO:0019877">
    <property type="term" value="P:diaminopimelate biosynthetic process"/>
    <property type="evidence" value="ECO:0007669"/>
    <property type="project" value="UniProtKB-ARBA"/>
</dbReference>
<accession>A0A849K9X8</accession>
<organism evidence="4 5">
    <name type="scientific">Isoptericola sediminis</name>
    <dbReference type="NCBI Taxonomy" id="2733572"/>
    <lineage>
        <taxon>Bacteria</taxon>
        <taxon>Bacillati</taxon>
        <taxon>Actinomycetota</taxon>
        <taxon>Actinomycetes</taxon>
        <taxon>Micrococcales</taxon>
        <taxon>Promicromonosporaceae</taxon>
        <taxon>Isoptericola</taxon>
    </lineage>
</organism>
<dbReference type="GO" id="GO:0050118">
    <property type="term" value="F:N-acetyldiaminopimelate deacetylase activity"/>
    <property type="evidence" value="ECO:0007669"/>
    <property type="project" value="UniProtKB-ARBA"/>
</dbReference>
<keyword evidence="2" id="KW-0464">Manganese</keyword>
<protein>
    <submittedName>
        <fullName evidence="4">Amidohydrolase</fullName>
    </submittedName>
</protein>
<dbReference type="Gene3D" id="3.30.70.360">
    <property type="match status" value="1"/>
</dbReference>
<dbReference type="PIRSF" id="PIRSF005962">
    <property type="entry name" value="Pept_M20D_amidohydro"/>
    <property type="match status" value="1"/>
</dbReference>
<dbReference type="Pfam" id="PF01546">
    <property type="entry name" value="Peptidase_M20"/>
    <property type="match status" value="1"/>
</dbReference>
<dbReference type="InterPro" id="IPR002933">
    <property type="entry name" value="Peptidase_M20"/>
</dbReference>
<feature type="binding site" evidence="2">
    <location>
        <position position="169"/>
    </location>
    <ligand>
        <name>Mn(2+)</name>
        <dbReference type="ChEBI" id="CHEBI:29035"/>
        <label>2</label>
    </ligand>
</feature>
<reference evidence="4 5" key="1">
    <citation type="submission" date="2020-05" db="EMBL/GenBank/DDBJ databases">
        <title>Genome sequence of Isoptericola sp. JC619 isolated from Chilika lagoon, India.</title>
        <authorList>
            <person name="Kumar D."/>
            <person name="Appam K."/>
            <person name="Gandham S."/>
            <person name="Uppada J."/>
            <person name="Sasikala C."/>
            <person name="Venkata Ramana C."/>
        </authorList>
    </citation>
    <scope>NUCLEOTIDE SEQUENCE [LARGE SCALE GENOMIC DNA]</scope>
    <source>
        <strain evidence="4 5">JC619</strain>
    </source>
</reference>
<dbReference type="Proteomes" id="UP000557204">
    <property type="component" value="Unassembled WGS sequence"/>
</dbReference>
<keyword evidence="1 4" id="KW-0378">Hydrolase</keyword>
<feature type="binding site" evidence="2">
    <location>
        <position position="369"/>
    </location>
    <ligand>
        <name>Mn(2+)</name>
        <dbReference type="ChEBI" id="CHEBI:29035"/>
        <label>2</label>
    </ligand>
</feature>
<evidence type="ECO:0000256" key="2">
    <source>
        <dbReference type="PIRSR" id="PIRSR005962-1"/>
    </source>
</evidence>
<comment type="caution">
    <text evidence="4">The sequence shown here is derived from an EMBL/GenBank/DDBJ whole genome shotgun (WGS) entry which is preliminary data.</text>
</comment>
<keyword evidence="2" id="KW-0479">Metal-binding</keyword>
<dbReference type="SUPFAM" id="SSF55031">
    <property type="entry name" value="Bacterial exopeptidase dimerisation domain"/>
    <property type="match status" value="1"/>
</dbReference>
<dbReference type="PANTHER" id="PTHR11014:SF63">
    <property type="entry name" value="METALLOPEPTIDASE, PUTATIVE (AFU_ORTHOLOGUE AFUA_6G09600)-RELATED"/>
    <property type="match status" value="1"/>
</dbReference>
<dbReference type="FunFam" id="3.30.70.360:FF:000001">
    <property type="entry name" value="N-acetyldiaminopimelate deacetylase"/>
    <property type="match status" value="1"/>
</dbReference>
<evidence type="ECO:0000313" key="5">
    <source>
        <dbReference type="Proteomes" id="UP000557204"/>
    </source>
</evidence>
<dbReference type="InterPro" id="IPR011650">
    <property type="entry name" value="Peptidase_M20_dimer"/>
</dbReference>
<dbReference type="GO" id="GO:0046872">
    <property type="term" value="F:metal ion binding"/>
    <property type="evidence" value="ECO:0007669"/>
    <property type="project" value="UniProtKB-KW"/>
</dbReference>
<sequence>MTASAPGPTTDAVPPAVVDRARRWRHDLHRIPETAFTEHATAAYAARVLDELGYEVVTGIGGTGVVASLTRGTSGRSVGLRAELDALPITEASGVEYASTRPGAMHACGHDGHLAMLLGAAALLAEDGGFEGTVRLVLQPAEEPGHGARAMVDDGLFDRFAIDRLFGIHNIPGLPAGHLRTRPGPIMAGEDNFRIAVRGRGGHASAPHLVVDALVVAAEIVVALQHVVARSVDPVSTAVLSCTDLRTDGARNAIPTHATITGDTRSFDPAVSTLLERRIREVAGGVAAAHGAEVTVDYTREFAPTVNDGASVAVAGLAAARAVGMDRLDVDAPPIMGSEDFGVLAGHVPACLVFLGNGTAPEAGGVPLHSADYVFNDDVLASGIAFYREAVVESLSTPDETPV</sequence>
<keyword evidence="5" id="KW-1185">Reference proteome</keyword>